<comment type="caution">
    <text evidence="1">The sequence shown here is derived from an EMBL/GenBank/DDBJ whole genome shotgun (WGS) entry which is preliminary data.</text>
</comment>
<protein>
    <submittedName>
        <fullName evidence="1">Uncharacterized protein</fullName>
    </submittedName>
</protein>
<evidence type="ECO:0000313" key="1">
    <source>
        <dbReference type="EMBL" id="RFZ90074.1"/>
    </source>
</evidence>
<dbReference type="AlphaFoldDB" id="A0A372NMA7"/>
<accession>A0A372NMA7</accession>
<gene>
    <name evidence="1" type="ORF">D0C36_22800</name>
</gene>
<reference evidence="1 2" key="1">
    <citation type="submission" date="2018-08" db="EMBL/GenBank/DDBJ databases">
        <title>Mucilaginibacter sp. MYSH2.</title>
        <authorList>
            <person name="Seo T."/>
        </authorList>
    </citation>
    <scope>NUCLEOTIDE SEQUENCE [LARGE SCALE GENOMIC DNA]</scope>
    <source>
        <strain evidence="1 2">MYSH2</strain>
    </source>
</reference>
<evidence type="ECO:0000313" key="2">
    <source>
        <dbReference type="Proteomes" id="UP000264217"/>
    </source>
</evidence>
<organism evidence="1 2">
    <name type="scientific">Mucilaginibacter conchicola</name>
    <dbReference type="NCBI Taxonomy" id="2303333"/>
    <lineage>
        <taxon>Bacteria</taxon>
        <taxon>Pseudomonadati</taxon>
        <taxon>Bacteroidota</taxon>
        <taxon>Sphingobacteriia</taxon>
        <taxon>Sphingobacteriales</taxon>
        <taxon>Sphingobacteriaceae</taxon>
        <taxon>Mucilaginibacter</taxon>
    </lineage>
</organism>
<name>A0A372NMA7_9SPHI</name>
<proteinExistence type="predicted"/>
<dbReference type="EMBL" id="QWDC01000005">
    <property type="protein sequence ID" value="RFZ90074.1"/>
    <property type="molecule type" value="Genomic_DNA"/>
</dbReference>
<sequence length="68" mass="8167">MPKHGNNLRLDDGVFVFRKPGGQSFQSYYEEIYQAVILNVERIRQRKTDLHFSVWSSYQERDFKILKS</sequence>
<dbReference type="Proteomes" id="UP000264217">
    <property type="component" value="Unassembled WGS sequence"/>
</dbReference>
<keyword evidence="2" id="KW-1185">Reference proteome</keyword>